<dbReference type="SUPFAM" id="SSF111369">
    <property type="entry name" value="HlyD-like secretion proteins"/>
    <property type="match status" value="2"/>
</dbReference>
<evidence type="ECO:0000259" key="3">
    <source>
        <dbReference type="Pfam" id="PF25917"/>
    </source>
</evidence>
<dbReference type="Gene3D" id="2.40.30.170">
    <property type="match status" value="1"/>
</dbReference>
<dbReference type="InterPro" id="IPR058625">
    <property type="entry name" value="MdtA-like_BSH"/>
</dbReference>
<dbReference type="Gene3D" id="2.40.420.20">
    <property type="match status" value="1"/>
</dbReference>
<proteinExistence type="inferred from homology"/>
<reference evidence="4 5" key="1">
    <citation type="submission" date="2015-12" db="EMBL/GenBank/DDBJ databases">
        <title>Genome sequence of the marine Rhodobacteraceae strain O3.65, Candidatus Tritonibacter horizontis.</title>
        <authorList>
            <person name="Poehlein A."/>
            <person name="Giebel H.A."/>
            <person name="Voget S."/>
            <person name="Brinkhoff T."/>
        </authorList>
    </citation>
    <scope>NUCLEOTIDE SEQUENCE [LARGE SCALE GENOMIC DNA]</scope>
    <source>
        <strain evidence="4 5">O3.65</strain>
    </source>
</reference>
<accession>A0A132BTD6</accession>
<dbReference type="Gene3D" id="1.10.287.470">
    <property type="entry name" value="Helix hairpin bin"/>
    <property type="match status" value="1"/>
</dbReference>
<dbReference type="InterPro" id="IPR006143">
    <property type="entry name" value="RND_pump_MFP"/>
</dbReference>
<dbReference type="AlphaFoldDB" id="A0A132BTD6"/>
<dbReference type="Pfam" id="PF25917">
    <property type="entry name" value="BSH_RND"/>
    <property type="match status" value="1"/>
</dbReference>
<dbReference type="OrthoDB" id="7626141at2"/>
<keyword evidence="2" id="KW-0175">Coiled coil</keyword>
<dbReference type="NCBIfam" id="TIGR01730">
    <property type="entry name" value="RND_mfp"/>
    <property type="match status" value="1"/>
</dbReference>
<evidence type="ECO:0000313" key="5">
    <source>
        <dbReference type="Proteomes" id="UP000068382"/>
    </source>
</evidence>
<comment type="similarity">
    <text evidence="1">Belongs to the membrane fusion protein (MFP) (TC 8.A.1) family.</text>
</comment>
<dbReference type="Gene3D" id="2.40.50.100">
    <property type="match status" value="2"/>
</dbReference>
<dbReference type="EMBL" id="LPUY01000091">
    <property type="protein sequence ID" value="KUP91658.1"/>
    <property type="molecule type" value="Genomic_DNA"/>
</dbReference>
<dbReference type="GO" id="GO:0015562">
    <property type="term" value="F:efflux transmembrane transporter activity"/>
    <property type="evidence" value="ECO:0007669"/>
    <property type="project" value="TreeGrafter"/>
</dbReference>
<keyword evidence="5" id="KW-1185">Reference proteome</keyword>
<name>A0A132BTD6_9RHOB</name>
<evidence type="ECO:0000256" key="1">
    <source>
        <dbReference type="ARBA" id="ARBA00009477"/>
    </source>
</evidence>
<feature type="domain" description="Multidrug resistance protein MdtA-like barrel-sandwich hybrid" evidence="3">
    <location>
        <begin position="76"/>
        <end position="260"/>
    </location>
</feature>
<gene>
    <name evidence="4" type="primary">mdtE</name>
    <name evidence="4" type="ORF">TRIHO_34560</name>
</gene>
<evidence type="ECO:0000313" key="4">
    <source>
        <dbReference type="EMBL" id="KUP91658.1"/>
    </source>
</evidence>
<dbReference type="Proteomes" id="UP000068382">
    <property type="component" value="Unassembled WGS sequence"/>
</dbReference>
<feature type="coiled-coil region" evidence="2">
    <location>
        <begin position="199"/>
        <end position="233"/>
    </location>
</feature>
<dbReference type="GO" id="GO:1990281">
    <property type="term" value="C:efflux pump complex"/>
    <property type="evidence" value="ECO:0007669"/>
    <property type="project" value="TreeGrafter"/>
</dbReference>
<protein>
    <submittedName>
        <fullName evidence="4">Multidrug resistance protein MdtE</fullName>
    </submittedName>
</protein>
<dbReference type="RefSeq" id="WP_068246548.1">
    <property type="nucleotide sequence ID" value="NZ_LPUY01000091.1"/>
</dbReference>
<evidence type="ECO:0000256" key="2">
    <source>
        <dbReference type="SAM" id="Coils"/>
    </source>
</evidence>
<organism evidence="4 5">
    <name type="scientific">Tritonibacter horizontis</name>
    <dbReference type="NCBI Taxonomy" id="1768241"/>
    <lineage>
        <taxon>Bacteria</taxon>
        <taxon>Pseudomonadati</taxon>
        <taxon>Pseudomonadota</taxon>
        <taxon>Alphaproteobacteria</taxon>
        <taxon>Rhodobacterales</taxon>
        <taxon>Paracoccaceae</taxon>
        <taxon>Tritonibacter</taxon>
    </lineage>
</organism>
<comment type="caution">
    <text evidence="4">The sequence shown here is derived from an EMBL/GenBank/DDBJ whole genome shotgun (WGS) entry which is preliminary data.</text>
</comment>
<dbReference type="PANTHER" id="PTHR30469">
    <property type="entry name" value="MULTIDRUG RESISTANCE PROTEIN MDTA"/>
    <property type="match status" value="1"/>
</dbReference>
<sequence>MRFLRHSVMGLFLLAVTAALGLYAAFLISAAVQQSLSQERRAPPARERVFAVNVVTAELNAERPELVGFGRIESRRTLELRAAVSGRVISLAPSFQDGGAVAAGDVLVEIDKADAEATVQRAEADMMDARAESRDAERALELAGDELATAQSQAELQERAYQRQVDLKARGVGTEALVEAAELTATQARQSVLTRRQAVSQAEARVDQARTLVSRAQIALDEAQRDLDDTTITAPFTGTLQSVSLVEGRLVSANEILAQLVDPDQLEVAFRVSTTQYARLLDDAGRLIPADVTVTLDAAGAGISAEGTLARASGAVGDGQSGRLIYAAMQASAGFKPGDFVTVTVREPAIPDLVRLPSSAMDSRQTVLVLGAENRLRELTVELVRRQGDDILVRGDGLDGQQVVVGRTPLLGEGIKVRPLTQGAENATAAPDPAPDLIELTSEHRARLVAFVEDNGRMPSEVKTRVLSQLTQPKVPAALVTRIESNMGG</sequence>
<dbReference type="PATRIC" id="fig|1768241.3.peg.3609"/>
<feature type="coiled-coil region" evidence="2">
    <location>
        <begin position="112"/>
        <end position="153"/>
    </location>
</feature>